<feature type="transmembrane region" description="Helical" evidence="5">
    <location>
        <begin position="403"/>
        <end position="421"/>
    </location>
</feature>
<dbReference type="GO" id="GO:0022857">
    <property type="term" value="F:transmembrane transporter activity"/>
    <property type="evidence" value="ECO:0007669"/>
    <property type="project" value="InterPro"/>
</dbReference>
<dbReference type="PROSITE" id="PS50850">
    <property type="entry name" value="MFS"/>
    <property type="match status" value="1"/>
</dbReference>
<dbReference type="RefSeq" id="WP_211088025.1">
    <property type="nucleotide sequence ID" value="NZ_BAAAUP010000002.1"/>
</dbReference>
<feature type="transmembrane region" description="Helical" evidence="5">
    <location>
        <begin position="163"/>
        <end position="185"/>
    </location>
</feature>
<organism evidence="7 8">
    <name type="scientific">Microbacterium terrae</name>
    <dbReference type="NCBI Taxonomy" id="69369"/>
    <lineage>
        <taxon>Bacteria</taxon>
        <taxon>Bacillati</taxon>
        <taxon>Actinomycetota</taxon>
        <taxon>Actinomycetes</taxon>
        <taxon>Micrococcales</taxon>
        <taxon>Microbacteriaceae</taxon>
        <taxon>Microbacterium</taxon>
    </lineage>
</organism>
<gene>
    <name evidence="7" type="ORF">RS81_03289</name>
</gene>
<evidence type="ECO:0000259" key="6">
    <source>
        <dbReference type="PROSITE" id="PS50850"/>
    </source>
</evidence>
<evidence type="ECO:0000256" key="3">
    <source>
        <dbReference type="ARBA" id="ARBA00022989"/>
    </source>
</evidence>
<dbReference type="Proteomes" id="UP000033956">
    <property type="component" value="Unassembled WGS sequence"/>
</dbReference>
<dbReference type="PATRIC" id="fig|92835.4.peg.3320"/>
<feature type="transmembrane region" description="Helical" evidence="5">
    <location>
        <begin position="375"/>
        <end position="397"/>
    </location>
</feature>
<evidence type="ECO:0000313" key="7">
    <source>
        <dbReference type="EMBL" id="KJL37532.1"/>
    </source>
</evidence>
<feature type="transmembrane region" description="Helical" evidence="5">
    <location>
        <begin position="102"/>
        <end position="123"/>
    </location>
</feature>
<dbReference type="CDD" id="cd06174">
    <property type="entry name" value="MFS"/>
    <property type="match status" value="1"/>
</dbReference>
<sequence length="425" mass="44430">MTVVDTTTARVVPWSGSTTDVDQPKPPLRVGVAVALGILLVTGPYMGVNAVLLPARVAEIDPEGKATALAVISTVSMVVATLANIVVGALSDGTRSRWGRRSPWMIVGSIGTAVMLAVIPFVGSLPMLMVVWAVMQLFLNSAIAPIIAVIADRVAPRHRGTISSIYSLGFSGGIYGGQILGAQFLGDVTTGFFALAGLLAIAGPLCVVLMREQSSLDMPPRAFTWSAVRENFTLPTTGSRDYYLALFGKLTIVAAKFAISGYMLYILTDYMLLAEDQTAQVLSLVSLLLMLTAFGMGAIAGPVSDKLKRRRLPVITAAVLIAVGAMFPFFAAEPWALLVYGAIAGIGMGAFNSVDQALNIEVLPNPDTAAKDLGILNLANTGGQVLGPILAAAAIGFVGYHGIFPLAAALAILGAIPIFMIRTVR</sequence>
<dbReference type="EMBL" id="JYIZ01000057">
    <property type="protein sequence ID" value="KJL37532.1"/>
    <property type="molecule type" value="Genomic_DNA"/>
</dbReference>
<reference evidence="7 8" key="1">
    <citation type="submission" date="2015-02" db="EMBL/GenBank/DDBJ databases">
        <title>Draft genome sequences of ten Microbacterium spp. with emphasis on heavy metal contaminated environments.</title>
        <authorList>
            <person name="Corretto E."/>
        </authorList>
    </citation>
    <scope>NUCLEOTIDE SEQUENCE [LARGE SCALE GENOMIC DNA]</scope>
    <source>
        <strain evidence="7 8">DSM 12510</strain>
    </source>
</reference>
<evidence type="ECO:0000256" key="5">
    <source>
        <dbReference type="SAM" id="Phobius"/>
    </source>
</evidence>
<dbReference type="GO" id="GO:0005886">
    <property type="term" value="C:plasma membrane"/>
    <property type="evidence" value="ECO:0007669"/>
    <property type="project" value="UniProtKB-SubCell"/>
</dbReference>
<dbReference type="InterPro" id="IPR020846">
    <property type="entry name" value="MFS_dom"/>
</dbReference>
<feature type="transmembrane region" description="Helical" evidence="5">
    <location>
        <begin position="191"/>
        <end position="210"/>
    </location>
</feature>
<keyword evidence="8" id="KW-1185">Reference proteome</keyword>
<dbReference type="Gene3D" id="1.20.1250.20">
    <property type="entry name" value="MFS general substrate transporter like domains"/>
    <property type="match status" value="2"/>
</dbReference>
<dbReference type="Pfam" id="PF07690">
    <property type="entry name" value="MFS_1"/>
    <property type="match status" value="2"/>
</dbReference>
<dbReference type="InterPro" id="IPR011701">
    <property type="entry name" value="MFS"/>
</dbReference>
<feature type="transmembrane region" description="Helical" evidence="5">
    <location>
        <begin position="279"/>
        <end position="300"/>
    </location>
</feature>
<feature type="domain" description="Major facilitator superfamily (MFS) profile" evidence="6">
    <location>
        <begin position="30"/>
        <end position="425"/>
    </location>
</feature>
<feature type="transmembrane region" description="Helical" evidence="5">
    <location>
        <begin position="129"/>
        <end position="151"/>
    </location>
</feature>
<accession>A0A0M2GVI8</accession>
<name>A0A0M2GVI8_9MICO</name>
<evidence type="ECO:0000256" key="1">
    <source>
        <dbReference type="ARBA" id="ARBA00004651"/>
    </source>
</evidence>
<dbReference type="SUPFAM" id="SSF103473">
    <property type="entry name" value="MFS general substrate transporter"/>
    <property type="match status" value="1"/>
</dbReference>
<feature type="transmembrane region" description="Helical" evidence="5">
    <location>
        <begin position="337"/>
        <end position="354"/>
    </location>
</feature>
<keyword evidence="3 5" id="KW-1133">Transmembrane helix</keyword>
<dbReference type="PANTHER" id="PTHR23528:SF1">
    <property type="entry name" value="MAJOR FACILITATOR SUPERFAMILY (MFS) PROFILE DOMAIN-CONTAINING PROTEIN"/>
    <property type="match status" value="1"/>
</dbReference>
<dbReference type="InterPro" id="IPR036259">
    <property type="entry name" value="MFS_trans_sf"/>
</dbReference>
<feature type="transmembrane region" description="Helical" evidence="5">
    <location>
        <begin position="312"/>
        <end position="331"/>
    </location>
</feature>
<proteinExistence type="predicted"/>
<feature type="transmembrane region" description="Helical" evidence="5">
    <location>
        <begin position="242"/>
        <end position="267"/>
    </location>
</feature>
<feature type="transmembrane region" description="Helical" evidence="5">
    <location>
        <begin position="68"/>
        <end position="90"/>
    </location>
</feature>
<evidence type="ECO:0000256" key="2">
    <source>
        <dbReference type="ARBA" id="ARBA00022692"/>
    </source>
</evidence>
<dbReference type="PANTHER" id="PTHR23528">
    <property type="match status" value="1"/>
</dbReference>
<dbReference type="STRING" id="92835.RS81_03289"/>
<protein>
    <submittedName>
        <fullName evidence="7">Major Facilitator Superfamily protein</fullName>
    </submittedName>
</protein>
<feature type="transmembrane region" description="Helical" evidence="5">
    <location>
        <begin position="30"/>
        <end position="48"/>
    </location>
</feature>
<comment type="subcellular location">
    <subcellularLocation>
        <location evidence="1">Cell membrane</location>
        <topology evidence="1">Multi-pass membrane protein</topology>
    </subcellularLocation>
</comment>
<comment type="caution">
    <text evidence="7">The sequence shown here is derived from an EMBL/GenBank/DDBJ whole genome shotgun (WGS) entry which is preliminary data.</text>
</comment>
<evidence type="ECO:0000256" key="4">
    <source>
        <dbReference type="ARBA" id="ARBA00023136"/>
    </source>
</evidence>
<dbReference type="AlphaFoldDB" id="A0A0M2GVI8"/>
<keyword evidence="2 5" id="KW-0812">Transmembrane</keyword>
<keyword evidence="4 5" id="KW-0472">Membrane</keyword>
<evidence type="ECO:0000313" key="8">
    <source>
        <dbReference type="Proteomes" id="UP000033956"/>
    </source>
</evidence>